<accession>A0ACB6ZTV9</accession>
<dbReference type="Proteomes" id="UP000886501">
    <property type="component" value="Unassembled WGS sequence"/>
</dbReference>
<proteinExistence type="predicted"/>
<keyword evidence="2" id="KW-1185">Reference proteome</keyword>
<name>A0ACB6ZTV9_THEGA</name>
<gene>
    <name evidence="1" type="ORF">BDM02DRAFT_3160296</name>
</gene>
<reference evidence="1" key="1">
    <citation type="submission" date="2019-10" db="EMBL/GenBank/DDBJ databases">
        <authorList>
            <consortium name="DOE Joint Genome Institute"/>
            <person name="Kuo A."/>
            <person name="Miyauchi S."/>
            <person name="Kiss E."/>
            <person name="Drula E."/>
            <person name="Kohler A."/>
            <person name="Sanchez-Garcia M."/>
            <person name="Andreopoulos B."/>
            <person name="Barry K.W."/>
            <person name="Bonito G."/>
            <person name="Buee M."/>
            <person name="Carver A."/>
            <person name="Chen C."/>
            <person name="Cichocki N."/>
            <person name="Clum A."/>
            <person name="Culley D."/>
            <person name="Crous P.W."/>
            <person name="Fauchery L."/>
            <person name="Girlanda M."/>
            <person name="Hayes R."/>
            <person name="Keri Z."/>
            <person name="Labutti K."/>
            <person name="Lipzen A."/>
            <person name="Lombard V."/>
            <person name="Magnuson J."/>
            <person name="Maillard F."/>
            <person name="Morin E."/>
            <person name="Murat C."/>
            <person name="Nolan M."/>
            <person name="Ohm R."/>
            <person name="Pangilinan J."/>
            <person name="Pereira M."/>
            <person name="Perotto S."/>
            <person name="Peter M."/>
            <person name="Riley R."/>
            <person name="Sitrit Y."/>
            <person name="Stielow B."/>
            <person name="Szollosi G."/>
            <person name="Zifcakova L."/>
            <person name="Stursova M."/>
            <person name="Spatafora J.W."/>
            <person name="Tedersoo L."/>
            <person name="Vaario L.-M."/>
            <person name="Yamada A."/>
            <person name="Yan M."/>
            <person name="Wang P."/>
            <person name="Xu J."/>
            <person name="Bruns T."/>
            <person name="Baldrian P."/>
            <person name="Vilgalys R."/>
            <person name="Henrissat B."/>
            <person name="Grigoriev I.V."/>
            <person name="Hibbett D."/>
            <person name="Nagy L.G."/>
            <person name="Martin F.M."/>
        </authorList>
    </citation>
    <scope>NUCLEOTIDE SEQUENCE</scope>
    <source>
        <strain evidence="1">P2</strain>
    </source>
</reference>
<comment type="caution">
    <text evidence="1">The sequence shown here is derived from an EMBL/GenBank/DDBJ whole genome shotgun (WGS) entry which is preliminary data.</text>
</comment>
<evidence type="ECO:0000313" key="2">
    <source>
        <dbReference type="Proteomes" id="UP000886501"/>
    </source>
</evidence>
<protein>
    <submittedName>
        <fullName evidence="1">Uncharacterized protein</fullName>
    </submittedName>
</protein>
<reference evidence="1" key="2">
    <citation type="journal article" date="2020" name="Nat. Commun.">
        <title>Large-scale genome sequencing of mycorrhizal fungi provides insights into the early evolution of symbiotic traits.</title>
        <authorList>
            <person name="Miyauchi S."/>
            <person name="Kiss E."/>
            <person name="Kuo A."/>
            <person name="Drula E."/>
            <person name="Kohler A."/>
            <person name="Sanchez-Garcia M."/>
            <person name="Morin E."/>
            <person name="Andreopoulos B."/>
            <person name="Barry K.W."/>
            <person name="Bonito G."/>
            <person name="Buee M."/>
            <person name="Carver A."/>
            <person name="Chen C."/>
            <person name="Cichocki N."/>
            <person name="Clum A."/>
            <person name="Culley D."/>
            <person name="Crous P.W."/>
            <person name="Fauchery L."/>
            <person name="Girlanda M."/>
            <person name="Hayes R.D."/>
            <person name="Keri Z."/>
            <person name="LaButti K."/>
            <person name="Lipzen A."/>
            <person name="Lombard V."/>
            <person name="Magnuson J."/>
            <person name="Maillard F."/>
            <person name="Murat C."/>
            <person name="Nolan M."/>
            <person name="Ohm R.A."/>
            <person name="Pangilinan J."/>
            <person name="Pereira M.F."/>
            <person name="Perotto S."/>
            <person name="Peter M."/>
            <person name="Pfister S."/>
            <person name="Riley R."/>
            <person name="Sitrit Y."/>
            <person name="Stielow J.B."/>
            <person name="Szollosi G."/>
            <person name="Zifcakova L."/>
            <person name="Stursova M."/>
            <person name="Spatafora J.W."/>
            <person name="Tedersoo L."/>
            <person name="Vaario L.M."/>
            <person name="Yamada A."/>
            <person name="Yan M."/>
            <person name="Wang P."/>
            <person name="Xu J."/>
            <person name="Bruns T."/>
            <person name="Baldrian P."/>
            <person name="Vilgalys R."/>
            <person name="Dunand C."/>
            <person name="Henrissat B."/>
            <person name="Grigoriev I.V."/>
            <person name="Hibbett D."/>
            <person name="Nagy L.G."/>
            <person name="Martin F.M."/>
        </authorList>
    </citation>
    <scope>NUCLEOTIDE SEQUENCE</scope>
    <source>
        <strain evidence="1">P2</strain>
    </source>
</reference>
<organism evidence="1 2">
    <name type="scientific">Thelephora ganbajun</name>
    <name type="common">Ganba fungus</name>
    <dbReference type="NCBI Taxonomy" id="370292"/>
    <lineage>
        <taxon>Eukaryota</taxon>
        <taxon>Fungi</taxon>
        <taxon>Dikarya</taxon>
        <taxon>Basidiomycota</taxon>
        <taxon>Agaricomycotina</taxon>
        <taxon>Agaricomycetes</taxon>
        <taxon>Thelephorales</taxon>
        <taxon>Thelephoraceae</taxon>
        <taxon>Thelephora</taxon>
    </lineage>
</organism>
<sequence length="2311" mass="258925">MSTPSSPVKPTLSSLTVDLPSFSSNSSYDQVSPSRGRSFSQVKLPSFRISTSGSPKSPTRHSFGNERSSIIQSNPTQRYRDESRKLIAHILSQLRDRTKPESVFNEFKSGGAHGTEPRDLRTAARAIQGVVKLRAGLSPQAPPESSAQGDNDSDNEEGSFSTDSTFDLLSRFVSALAVAISAGWQIFDDGDSLDGSSTTFAMNVPRQSSRSKSRRRSRSSLSLRGRVGRLPSPDLLAHSISILASIVAEDCRFQIVAPRPSRPPNALQSVVLDAAGYLLHMNQRNPKIISQIGFALLPAFYTFRPEMHIKLLTFFDTMIVRPMLESLRQARGSVLVEAPAKDTDPDESVIQIHVEEAGDPISASENLRWKPWSSLPSKSTNTPSSNAPSQDLVVYHLSSLVSPLLSTILENISILNATLPSLHRFFRLFGTIIEAKPDAYLDVFEVVAYCSVRAKQAAIVILSTYWPRALGHIVVTKMLPTLNPLESSNTLSETAFSHVDQYRHSFVPWNFSNSRDALSTSCFACGERLEGYGLVCPLCRCSVHFKCYIYPEGCCLAQYDADTDGDEKTAQYRYCYSQPPRRFGRMELQKSRHFFKLANIFTLTLCFLCEKPLWGNTAQGMKCSECHRFAHPGCLSHSPSNDLVVCEGRPTHDARVRIPWATLRQSFEETYKGFIYKLDQLNDKSYEEICVLYSALWIQLQMLQSGVSLGSVTVEDPPPEEASRSMRKQVDEKGIRKFELHYLIQLYHSFLTGGSLRISPTFEEYFLENDINAEKHLICFDWASLVYIVTVIKSPPSHLPLVSGDSFDLLDVHHPQRNNTIKSPTNGTDTAHTYEIASLAHIRDALGTAFDVTSDGGARYLISHLHSLGFLERIDLAHLWIGDDATTKYEEEYCSFPLPVGLDLSNEVETLAAAIEACLSDLDLSVNEIGLLLLTRRFWYDGMITDNALRRLTKCLISWILAEDDCIATILRDYVPKGLALPGVRSTEAAPWPPHSSSHRTPGISFHNGRVYIDYRRELMFRYAAKWMGSLHDHDRSAYADMIYQLSRELSEDSTFESRLESEANEAAERHLRGILKLGQTPVVFTVFEDVFKKWLDLLPRDHRQSYPVLTRLFNKDAEASGRGSVTIENSTLASIDIGGLAAIDPWKILSHVASESKEGLRTGLRWFCVFARSGVDIPVSRFEEMLGLVQRFDSSWEDSKLLVEALFCATWLRSLGRQELQTTVSNIHMSVYPQVLEDFKTKKLNDAITFLKQSLVTCLLLFGCEREKIISLGFIEEAEVSDLPSRRKLSARAIRHPDFVGVDSGLINVFRHYVLAGVDEVSTLIAQFFSAVVNETTLLEPHEIDNIILRNGSVMVACAWDFYGMQREKLAMMRIAFLLRLIVVDVEPFMKIWSKAFSSEDWETRFDGTLRLFRMVLDVTNPAFQIEDRQWRPSVIEIFNRYFSCMWKDPTEEIRLAVDTWSQTLLPAHFEAISACWDEALLKAPVAERVKLVTFLIHLLPHFPRWQVLSWPVIIETLLEDDYERRMGDHDPAATHLSLYGIPSKDSGVSMIAEQDKETRQLRECLLLLSMQMISNGVPADIYILLRLKVHLVRSFGFRDVSEVPSGNGQAFYIQFGGLRELSESSHPCLNEFVNLLDAYQPFDIAPSAIGGPFANDDLHTSLLVGSVFVDVLLAVFNEAAVDSLPFIVLKNLIKCVIIVTYKHDLESKPLRHLQAGFRKVVRKLNEIVMMDLSYEIRQLALTACGACIKRWPNMVGSIIYESLEGAAHLIVSLNHNGEDELVIQTRSFIETILSIFSKHGVFNTLCKRNLEPSFFTVLHDIFERGVIPAANGDSLGNALLRDTLTRAVDNDLASFQQVLDNLNTFIEAVHHSGFSAELMQAVGLSLANITRRTAEWSYGSFDASPLFLMASTLIQSNQAQSRELFLYLENVMRATLLRFHASPESLKRIFRVTSALYKRYNAQNQSGGKGASANSIADTILEILSDGLRGKARIPSSTLSSILEVVVDPETDIPISQLVRYAEDGAFYLLSYIPTENFAQEDYIAAETVAKFITLLADKDLVSLINIILSLHAERPSRAGSAVRAWNFLLSIALKTKSIVVAKVLFSQFSLFVLCFRLSLRHHMQQSLGSQDMGAADINRAYVSIKLWLLLVHMFESVQTGVVEGGIVHENSAKTIWNELWPSFETIVLSLENDALNGSVSPVAILIWSSVAELFIFLRQAHVSVALETSPQVALLNRLRPLVGGGETSKFARLAKNISSPMNEIAFDVLVSQTGSDMVAAEKLHAFETARKDRVQASERARREIRVTS</sequence>
<evidence type="ECO:0000313" key="1">
    <source>
        <dbReference type="EMBL" id="KAF9652863.1"/>
    </source>
</evidence>
<dbReference type="EMBL" id="MU117966">
    <property type="protein sequence ID" value="KAF9652863.1"/>
    <property type="molecule type" value="Genomic_DNA"/>
</dbReference>